<dbReference type="InterPro" id="IPR036188">
    <property type="entry name" value="FAD/NAD-bd_sf"/>
</dbReference>
<dbReference type="GO" id="GO:0050660">
    <property type="term" value="F:flavin adenine dinucleotide binding"/>
    <property type="evidence" value="ECO:0007669"/>
    <property type="project" value="UniProtKB-UniRule"/>
</dbReference>
<organism evidence="13 14">
    <name type="scientific">Marinomonas spartinae</name>
    <dbReference type="NCBI Taxonomy" id="1792290"/>
    <lineage>
        <taxon>Bacteria</taxon>
        <taxon>Pseudomonadati</taxon>
        <taxon>Pseudomonadota</taxon>
        <taxon>Gammaproteobacteria</taxon>
        <taxon>Oceanospirillales</taxon>
        <taxon>Oceanospirillaceae</taxon>
        <taxon>Marinomonas</taxon>
    </lineage>
</organism>
<sequence length="661" mass="74125">MLTSYRLAPPILTWGEDGAPHSNQFDDVYFDKEAGLEETCYVFLQHNYLYERWKSLTTPSFTIAETGFGTGLNFLYAWQAFIEQAPADATLHFISVEKFPLSREQLINALKMWPSLTDQSQELIKHYPPLSHGFHRIELAQGRIQLTLWFGEAQDGFAELNADIDAWFLDGFAPSKNPDMWSPTLFKHIYRLSHQGTTFSTFTAAGIVRRGLQDVGFEVRKVKGFGHKREMAVGELNQQTNSFPERMAQGQAWFNVRSSHPYSHKASKHVLVVGSGLAGATTAASLANQGIKVTVWEQGGEIACQASGNPQGMLYPKLGSQDTPVNRFYLAAYLYASQLYSSLDENKAFWDQCGLIQRPTNEKERTRFATMLASGLYPKAVMQPKQDEKDSLFLPLSGWVIPTRLCETLLNHKNIEVQLNTQLVSLNKEEPPSLPWQASHQTGTHAFSDIVFCTANDTNRVDYLPNTPAYPIRGQVSYLPLEAAQAACEGQNELHTPYVICQEGYVSPALEDTFHFGATYDLKDQDENVREEGHARNLRMLETLLKLKANTLKVENCGGRVSFRCAIPDYTPMVGPVFNPEIIESHYATLSKNAKWKSDKVAEVSNGLFLNIGHGSRGLVSTPLSASYLTSLITGEAAPIEQRIINRLHPSRFTVRNLKRQ</sequence>
<evidence type="ECO:0000313" key="14">
    <source>
        <dbReference type="Proteomes" id="UP000092544"/>
    </source>
</evidence>
<evidence type="ECO:0000256" key="4">
    <source>
        <dbReference type="ARBA" id="ARBA00022679"/>
    </source>
</evidence>
<keyword evidence="6 10" id="KW-0819">tRNA processing</keyword>
<dbReference type="SUPFAM" id="SSF51971">
    <property type="entry name" value="Nucleotide-binding domain"/>
    <property type="match status" value="1"/>
</dbReference>
<keyword evidence="9 10" id="KW-0511">Multifunctional enzyme</keyword>
<dbReference type="GO" id="GO:0032259">
    <property type="term" value="P:methylation"/>
    <property type="evidence" value="ECO:0007669"/>
    <property type="project" value="UniProtKB-KW"/>
</dbReference>
<evidence type="ECO:0000256" key="7">
    <source>
        <dbReference type="ARBA" id="ARBA00022827"/>
    </source>
</evidence>
<evidence type="ECO:0000256" key="8">
    <source>
        <dbReference type="ARBA" id="ARBA00023002"/>
    </source>
</evidence>
<keyword evidence="5 10" id="KW-0949">S-adenosyl-L-methionine</keyword>
<dbReference type="Pfam" id="PF01266">
    <property type="entry name" value="DAO"/>
    <property type="match status" value="1"/>
</dbReference>
<evidence type="ECO:0000259" key="11">
    <source>
        <dbReference type="Pfam" id="PF01266"/>
    </source>
</evidence>
<dbReference type="InterPro" id="IPR029063">
    <property type="entry name" value="SAM-dependent_MTases_sf"/>
</dbReference>
<dbReference type="Proteomes" id="UP000092544">
    <property type="component" value="Unassembled WGS sequence"/>
</dbReference>
<dbReference type="Pfam" id="PF05430">
    <property type="entry name" value="Methyltransf_30"/>
    <property type="match status" value="1"/>
</dbReference>
<dbReference type="EC" id="2.1.1.61" evidence="10"/>
<evidence type="ECO:0000256" key="2">
    <source>
        <dbReference type="ARBA" id="ARBA00022603"/>
    </source>
</evidence>
<dbReference type="InterPro" id="IPR008471">
    <property type="entry name" value="MnmC-like_methylTransf"/>
</dbReference>
<evidence type="ECO:0000256" key="9">
    <source>
        <dbReference type="ARBA" id="ARBA00023268"/>
    </source>
</evidence>
<evidence type="ECO:0000259" key="12">
    <source>
        <dbReference type="Pfam" id="PF05430"/>
    </source>
</evidence>
<name>A0A1A8TH53_9GAMM</name>
<keyword evidence="8 10" id="KW-0560">Oxidoreductase</keyword>
<comment type="similarity">
    <text evidence="10">In the N-terminal section; belongs to the methyltransferase superfamily. tRNA (mnm(5)s(2)U34)-methyltransferase family.</text>
</comment>
<comment type="catalytic activity">
    <reaction evidence="10">
        <text>5-aminomethyl-2-thiouridine(34) in tRNA + S-adenosyl-L-methionine = 5-methylaminomethyl-2-thiouridine(34) in tRNA + S-adenosyl-L-homocysteine + H(+)</text>
        <dbReference type="Rhea" id="RHEA:19569"/>
        <dbReference type="Rhea" id="RHEA-COMP:10195"/>
        <dbReference type="Rhea" id="RHEA-COMP:10197"/>
        <dbReference type="ChEBI" id="CHEBI:15378"/>
        <dbReference type="ChEBI" id="CHEBI:57856"/>
        <dbReference type="ChEBI" id="CHEBI:59789"/>
        <dbReference type="ChEBI" id="CHEBI:74454"/>
        <dbReference type="ChEBI" id="CHEBI:74455"/>
        <dbReference type="EC" id="2.1.1.61"/>
    </reaction>
</comment>
<proteinExistence type="inferred from homology"/>
<dbReference type="InterPro" id="IPR006076">
    <property type="entry name" value="FAD-dep_OxRdtase"/>
</dbReference>
<dbReference type="OrthoDB" id="9786494at2"/>
<evidence type="ECO:0000256" key="6">
    <source>
        <dbReference type="ARBA" id="ARBA00022694"/>
    </source>
</evidence>
<dbReference type="InterPro" id="IPR047785">
    <property type="entry name" value="tRNA_MNMC2"/>
</dbReference>
<dbReference type="Gene3D" id="3.50.50.60">
    <property type="entry name" value="FAD/NAD(P)-binding domain"/>
    <property type="match status" value="1"/>
</dbReference>
<keyword evidence="2 10" id="KW-0489">Methyltransferase</keyword>
<dbReference type="HAMAP" id="MF_01102">
    <property type="entry name" value="MnmC"/>
    <property type="match status" value="1"/>
</dbReference>
<keyword evidence="7 10" id="KW-0274">FAD</keyword>
<dbReference type="Gene3D" id="3.40.50.150">
    <property type="entry name" value="Vaccinia Virus protein VP39"/>
    <property type="match status" value="1"/>
</dbReference>
<keyword evidence="4 10" id="KW-0808">Transferase</keyword>
<accession>A0A1A8TH53</accession>
<dbReference type="GO" id="GO:0016645">
    <property type="term" value="F:oxidoreductase activity, acting on the CH-NH group of donors"/>
    <property type="evidence" value="ECO:0007669"/>
    <property type="project" value="InterPro"/>
</dbReference>
<comment type="function">
    <text evidence="10">Catalyzes the last two steps in the biosynthesis of 5-methylaminomethyl-2-thiouridine (mnm(5)s(2)U) at the wobble position (U34) in tRNA. Catalyzes the FAD-dependent demodification of cmnm(5)s(2)U34 to nm(5)s(2)U34, followed by the transfer of a methyl group from S-adenosyl-L-methionine to nm(5)s(2)U34, to form mnm(5)s(2)U34.</text>
</comment>
<keyword evidence="1 10" id="KW-0963">Cytoplasm</keyword>
<dbReference type="PANTHER" id="PTHR13847:SF283">
    <property type="entry name" value="TRNA 5-METHYLAMINOMETHYL-2-THIOURIDINE BIOSYNTHESIS BIFUNCTIONAL PROTEIN MNMC"/>
    <property type="match status" value="1"/>
</dbReference>
<dbReference type="Gene3D" id="3.30.9.10">
    <property type="entry name" value="D-Amino Acid Oxidase, subunit A, domain 2"/>
    <property type="match status" value="1"/>
</dbReference>
<evidence type="ECO:0000313" key="13">
    <source>
        <dbReference type="EMBL" id="SBS32858.1"/>
    </source>
</evidence>
<keyword evidence="3 10" id="KW-0285">Flavoprotein</keyword>
<feature type="region of interest" description="tRNA (mnm(5)s(2)U34)-methyltransferase" evidence="10">
    <location>
        <begin position="1"/>
        <end position="237"/>
    </location>
</feature>
<comment type="similarity">
    <text evidence="10">In the C-terminal section; belongs to the DAO family.</text>
</comment>
<dbReference type="STRING" id="1792290.MSP8886_02573"/>
<dbReference type="EMBL" id="FLOB01000005">
    <property type="protein sequence ID" value="SBS32858.1"/>
    <property type="molecule type" value="Genomic_DNA"/>
</dbReference>
<dbReference type="GO" id="GO:0002097">
    <property type="term" value="P:tRNA wobble base modification"/>
    <property type="evidence" value="ECO:0007669"/>
    <property type="project" value="UniProtKB-UniRule"/>
</dbReference>
<dbReference type="InterPro" id="IPR023032">
    <property type="entry name" value="tRNA_MAMT_biosynth_bifunc_MnmC"/>
</dbReference>
<dbReference type="GO" id="GO:0005737">
    <property type="term" value="C:cytoplasm"/>
    <property type="evidence" value="ECO:0007669"/>
    <property type="project" value="UniProtKB-SubCell"/>
</dbReference>
<dbReference type="NCBIfam" id="TIGR03197">
    <property type="entry name" value="MnmC_Cterm"/>
    <property type="match status" value="1"/>
</dbReference>
<comment type="cofactor">
    <cofactor evidence="10">
        <name>FAD</name>
        <dbReference type="ChEBI" id="CHEBI:57692"/>
    </cofactor>
</comment>
<evidence type="ECO:0000256" key="3">
    <source>
        <dbReference type="ARBA" id="ARBA00022630"/>
    </source>
</evidence>
<evidence type="ECO:0000256" key="5">
    <source>
        <dbReference type="ARBA" id="ARBA00022691"/>
    </source>
</evidence>
<dbReference type="NCBIfam" id="NF002481">
    <property type="entry name" value="PRK01747.1-2"/>
    <property type="match status" value="1"/>
</dbReference>
<protein>
    <recommendedName>
        <fullName evidence="10">tRNA 5-methylaminomethyl-2-thiouridine biosynthesis bifunctional protein MnmC</fullName>
        <shortName evidence="10">tRNA mnm(5)s(2)U biosynthesis bifunctional protein</shortName>
    </recommendedName>
    <domain>
        <recommendedName>
            <fullName evidence="10">tRNA (mnm(5)s(2)U34)-methyltransferase</fullName>
            <ecNumber evidence="10">2.1.1.61</ecNumber>
        </recommendedName>
    </domain>
    <domain>
        <recommendedName>
            <fullName evidence="10">FAD-dependent cmnm(5)s(2)U34 oxidoreductase</fullName>
            <ecNumber evidence="10">1.5.-.-</ecNumber>
        </recommendedName>
    </domain>
</protein>
<dbReference type="PANTHER" id="PTHR13847">
    <property type="entry name" value="SARCOSINE DEHYDROGENASE-RELATED"/>
    <property type="match status" value="1"/>
</dbReference>
<dbReference type="RefSeq" id="WP_067016998.1">
    <property type="nucleotide sequence ID" value="NZ_FLOB01000005.1"/>
</dbReference>
<comment type="subcellular location">
    <subcellularLocation>
        <location evidence="10">Cytoplasm</location>
    </subcellularLocation>
</comment>
<feature type="region of interest" description="FAD-dependent cmnm(5)s(2)U34 oxidoreductase" evidence="10">
    <location>
        <begin position="273"/>
        <end position="661"/>
    </location>
</feature>
<feature type="domain" description="FAD dependent oxidoreductase" evidence="11">
    <location>
        <begin position="270"/>
        <end position="631"/>
    </location>
</feature>
<keyword evidence="14" id="KW-1185">Reference proteome</keyword>
<feature type="domain" description="MnmC-like methyltransferase" evidence="12">
    <location>
        <begin position="116"/>
        <end position="235"/>
    </location>
</feature>
<gene>
    <name evidence="13" type="primary">mnmC_2</name>
    <name evidence="10" type="synonym">mnmC</name>
    <name evidence="13" type="ORF">MSP8886_02573</name>
</gene>
<reference evidence="13 14" key="1">
    <citation type="submission" date="2016-06" db="EMBL/GenBank/DDBJ databases">
        <authorList>
            <person name="Kjaerup R.B."/>
            <person name="Dalgaard T.S."/>
            <person name="Juul-Madsen H.R."/>
        </authorList>
    </citation>
    <scope>NUCLEOTIDE SEQUENCE [LARGE SCALE GENOMIC DNA]</scope>
    <source>
        <strain evidence="13 14">CECT 8886</strain>
    </source>
</reference>
<dbReference type="GO" id="GO:0004808">
    <property type="term" value="F:tRNA (5-methylaminomethyl-2-thiouridylate)(34)-methyltransferase activity"/>
    <property type="evidence" value="ECO:0007669"/>
    <property type="project" value="UniProtKB-EC"/>
</dbReference>
<dbReference type="NCBIfam" id="NF033855">
    <property type="entry name" value="tRNA_MNMC2"/>
    <property type="match status" value="1"/>
</dbReference>
<evidence type="ECO:0000256" key="10">
    <source>
        <dbReference type="HAMAP-Rule" id="MF_01102"/>
    </source>
</evidence>
<evidence type="ECO:0000256" key="1">
    <source>
        <dbReference type="ARBA" id="ARBA00022490"/>
    </source>
</evidence>
<dbReference type="InterPro" id="IPR017610">
    <property type="entry name" value="tRNA_S-uridine_synth_MnmC_C"/>
</dbReference>
<dbReference type="AlphaFoldDB" id="A0A1A8TH53"/>
<dbReference type="EC" id="1.5.-.-" evidence="10"/>